<evidence type="ECO:0008006" key="3">
    <source>
        <dbReference type="Google" id="ProtNLM"/>
    </source>
</evidence>
<dbReference type="AlphaFoldDB" id="A0A2N0TNA3"/>
<dbReference type="STRING" id="447422.SAMN05660903_02016"/>
<dbReference type="EMBL" id="LKTS01000047">
    <property type="protein sequence ID" value="PKD16196.1"/>
    <property type="molecule type" value="Genomic_DNA"/>
</dbReference>
<dbReference type="OrthoDB" id="453470at2"/>
<keyword evidence="2" id="KW-1185">Reference proteome</keyword>
<accession>A0A2N0TNA3</accession>
<reference evidence="1 2" key="1">
    <citation type="submission" date="2015-10" db="EMBL/GenBank/DDBJ databases">
        <title>Draft genome sequence of Salegentibacter salinarum KCTC 12975.</title>
        <authorList>
            <person name="Lin W."/>
            <person name="Zheng Q."/>
        </authorList>
    </citation>
    <scope>NUCLEOTIDE SEQUENCE [LARGE SCALE GENOMIC DNA]</scope>
    <source>
        <strain evidence="1 2">KCTC 12975</strain>
    </source>
</reference>
<proteinExistence type="predicted"/>
<organism evidence="1 2">
    <name type="scientific">Salegentibacter salinarum</name>
    <dbReference type="NCBI Taxonomy" id="447422"/>
    <lineage>
        <taxon>Bacteria</taxon>
        <taxon>Pseudomonadati</taxon>
        <taxon>Bacteroidota</taxon>
        <taxon>Flavobacteriia</taxon>
        <taxon>Flavobacteriales</taxon>
        <taxon>Flavobacteriaceae</taxon>
        <taxon>Salegentibacter</taxon>
    </lineage>
</organism>
<dbReference type="Proteomes" id="UP000232673">
    <property type="component" value="Unassembled WGS sequence"/>
</dbReference>
<evidence type="ECO:0000313" key="1">
    <source>
        <dbReference type="EMBL" id="PKD16196.1"/>
    </source>
</evidence>
<name>A0A2N0TNA3_9FLAO</name>
<evidence type="ECO:0000313" key="2">
    <source>
        <dbReference type="Proteomes" id="UP000232673"/>
    </source>
</evidence>
<dbReference type="InterPro" id="IPR027417">
    <property type="entry name" value="P-loop_NTPase"/>
</dbReference>
<dbReference type="RefSeq" id="WP_079713082.1">
    <property type="nucleotide sequence ID" value="NZ_FUZC01000007.1"/>
</dbReference>
<dbReference type="SUPFAM" id="SSF52540">
    <property type="entry name" value="P-loop containing nucleoside triphosphate hydrolases"/>
    <property type="match status" value="1"/>
</dbReference>
<sequence>MEQKEGDVQKYVFRIVGLSRSGNHAIINWIINQLQGDYLFLNCTEPKYNPYDTARPLDKEGYTYRTNLYNFELNREKKGNFSKKKYLLFSHEDCFLGSLNKKEERKKIAGWVGSSEVQKDILIIRDPFNLFASRAKAGLLLGNIADHTTRPISEKVLCRIYKQHAREFLGENNNLRNKVIINFNTWSSNENYRLKVAKALNIPFSDAGYREVTTVAGGSSFDGTNLSGMAHKMKVNERWKNYAKDDNYWSLFDQELLEFSRKIFGNTPPAQFFEERNRK</sequence>
<protein>
    <recommendedName>
        <fullName evidence="3">Sulfotransferase domain-containing protein</fullName>
    </recommendedName>
</protein>
<comment type="caution">
    <text evidence="1">The sequence shown here is derived from an EMBL/GenBank/DDBJ whole genome shotgun (WGS) entry which is preliminary data.</text>
</comment>
<gene>
    <name evidence="1" type="ORF">APR41_10440</name>
</gene>